<accession>A0A6A6JAF9</accession>
<gene>
    <name evidence="8" type="primary">MED18</name>
    <name evidence="9" type="ORF">EI97DRAFT_496154</name>
</gene>
<evidence type="ECO:0000313" key="9">
    <source>
        <dbReference type="EMBL" id="KAF2273224.1"/>
    </source>
</evidence>
<dbReference type="Pfam" id="PF09637">
    <property type="entry name" value="Med18"/>
    <property type="match status" value="1"/>
</dbReference>
<organism evidence="9 10">
    <name type="scientific">Westerdykella ornata</name>
    <dbReference type="NCBI Taxonomy" id="318751"/>
    <lineage>
        <taxon>Eukaryota</taxon>
        <taxon>Fungi</taxon>
        <taxon>Dikarya</taxon>
        <taxon>Ascomycota</taxon>
        <taxon>Pezizomycotina</taxon>
        <taxon>Dothideomycetes</taxon>
        <taxon>Pleosporomycetidae</taxon>
        <taxon>Pleosporales</taxon>
        <taxon>Sporormiaceae</taxon>
        <taxon>Westerdykella</taxon>
    </lineage>
</organism>
<evidence type="ECO:0000313" key="10">
    <source>
        <dbReference type="Proteomes" id="UP000800097"/>
    </source>
</evidence>
<evidence type="ECO:0000256" key="7">
    <source>
        <dbReference type="ARBA" id="ARBA00032012"/>
    </source>
</evidence>
<dbReference type="EMBL" id="ML986512">
    <property type="protein sequence ID" value="KAF2273224.1"/>
    <property type="molecule type" value="Genomic_DNA"/>
</dbReference>
<dbReference type="GO" id="GO:0070847">
    <property type="term" value="C:core mediator complex"/>
    <property type="evidence" value="ECO:0007669"/>
    <property type="project" value="TreeGrafter"/>
</dbReference>
<dbReference type="Proteomes" id="UP000800097">
    <property type="component" value="Unassembled WGS sequence"/>
</dbReference>
<dbReference type="GO" id="GO:0003712">
    <property type="term" value="F:transcription coregulator activity"/>
    <property type="evidence" value="ECO:0007669"/>
    <property type="project" value="InterPro"/>
</dbReference>
<evidence type="ECO:0000256" key="8">
    <source>
        <dbReference type="RuleBase" id="RU364150"/>
    </source>
</evidence>
<evidence type="ECO:0000256" key="3">
    <source>
        <dbReference type="ARBA" id="ARBA00019612"/>
    </source>
</evidence>
<comment type="subunit">
    <text evidence="8">Component of the Mediator complex.</text>
</comment>
<comment type="subcellular location">
    <subcellularLocation>
        <location evidence="1 8">Nucleus</location>
    </subcellularLocation>
</comment>
<dbReference type="PANTHER" id="PTHR13321">
    <property type="entry name" value="MEDIATOR OF RNA POLYMERASE II TRANSCRIPTION, SUBUNIT 18"/>
    <property type="match status" value="1"/>
</dbReference>
<keyword evidence="10" id="KW-1185">Reference proteome</keyword>
<protein>
    <recommendedName>
        <fullName evidence="3 8">Mediator of RNA polymerase II transcription subunit 18</fullName>
    </recommendedName>
    <alternativeName>
        <fullName evidence="7 8">Mediator complex subunit 18</fullName>
    </alternativeName>
</protein>
<evidence type="ECO:0000256" key="2">
    <source>
        <dbReference type="ARBA" id="ARBA00009814"/>
    </source>
</evidence>
<dbReference type="AlphaFoldDB" id="A0A6A6JAF9"/>
<proteinExistence type="inferred from homology"/>
<evidence type="ECO:0000256" key="5">
    <source>
        <dbReference type="ARBA" id="ARBA00023163"/>
    </source>
</evidence>
<evidence type="ECO:0000256" key="4">
    <source>
        <dbReference type="ARBA" id="ARBA00023015"/>
    </source>
</evidence>
<dbReference type="GO" id="GO:0006357">
    <property type="term" value="P:regulation of transcription by RNA polymerase II"/>
    <property type="evidence" value="ECO:0007669"/>
    <property type="project" value="InterPro"/>
</dbReference>
<keyword evidence="6 8" id="KW-0539">Nucleus</keyword>
<evidence type="ECO:0000256" key="1">
    <source>
        <dbReference type="ARBA" id="ARBA00004123"/>
    </source>
</evidence>
<keyword evidence="8" id="KW-0010">Activator</keyword>
<sequence length="280" mass="32201">MSCYELLLEDQIWQARHEQVLKVLAGVAAHQPVPLLRRQIVYRPDREPEEALSHLKRGGSQAVDLKTVTKTAQQKQQQQARARDLYCTRLHQELDKDDLDPARRRHHHNGNHNNTLSADDGTRWSWVFEEVPIAGGRDGLTVRKASSTDFVAGDPHAYLIDNGYKFVTEYYVSGHRFMHGNIELTLYRILHEPDVRLSQTAPKIVLPSLDDLKLVDPSGAYLVEAKLRVEDINIEPLARQCCQEMNEFREMMKGCVNFEAPDRLELDYRLKPADTQRVAR</sequence>
<dbReference type="OrthoDB" id="5348092at2759"/>
<dbReference type="PANTHER" id="PTHR13321:SF2">
    <property type="entry name" value="MEDIATOR OF RNA POLYMERASE II TRANSCRIPTION SUBUNIT 18"/>
    <property type="match status" value="1"/>
</dbReference>
<name>A0A6A6JAF9_WESOR</name>
<keyword evidence="4 8" id="KW-0805">Transcription regulation</keyword>
<dbReference type="Gene3D" id="2.40.320.10">
    <property type="entry name" value="Hypothetical Protein Pfu-838710-001"/>
    <property type="match status" value="1"/>
</dbReference>
<dbReference type="GO" id="GO:0006369">
    <property type="term" value="P:termination of RNA polymerase II transcription"/>
    <property type="evidence" value="ECO:0007669"/>
    <property type="project" value="TreeGrafter"/>
</dbReference>
<comment type="function">
    <text evidence="8">Component of the Mediator complex, a coactivator involved in the regulated transcription of nearly all RNA polymerase II-dependent genes. Mediator functions as a bridge to convey information from gene-specific regulatory proteins to the basal RNA polymerase II transcription machinery. Mediator is recruited to promoters by direct interactions with regulatory proteins and serves as a scaffold for the assembly of a functional preinitiation complex with RNA polymerase II and the general transcription factors.</text>
</comment>
<evidence type="ECO:0000256" key="6">
    <source>
        <dbReference type="ARBA" id="ARBA00023242"/>
    </source>
</evidence>
<dbReference type="InterPro" id="IPR019095">
    <property type="entry name" value="Mediator_Med18"/>
</dbReference>
<reference evidence="9" key="1">
    <citation type="journal article" date="2020" name="Stud. Mycol.">
        <title>101 Dothideomycetes genomes: a test case for predicting lifestyles and emergence of pathogens.</title>
        <authorList>
            <person name="Haridas S."/>
            <person name="Albert R."/>
            <person name="Binder M."/>
            <person name="Bloem J."/>
            <person name="Labutti K."/>
            <person name="Salamov A."/>
            <person name="Andreopoulos B."/>
            <person name="Baker S."/>
            <person name="Barry K."/>
            <person name="Bills G."/>
            <person name="Bluhm B."/>
            <person name="Cannon C."/>
            <person name="Castanera R."/>
            <person name="Culley D."/>
            <person name="Daum C."/>
            <person name="Ezra D."/>
            <person name="Gonzalez J."/>
            <person name="Henrissat B."/>
            <person name="Kuo A."/>
            <person name="Liang C."/>
            <person name="Lipzen A."/>
            <person name="Lutzoni F."/>
            <person name="Magnuson J."/>
            <person name="Mondo S."/>
            <person name="Nolan M."/>
            <person name="Ohm R."/>
            <person name="Pangilinan J."/>
            <person name="Park H.-J."/>
            <person name="Ramirez L."/>
            <person name="Alfaro M."/>
            <person name="Sun H."/>
            <person name="Tritt A."/>
            <person name="Yoshinaga Y."/>
            <person name="Zwiers L.-H."/>
            <person name="Turgeon B."/>
            <person name="Goodwin S."/>
            <person name="Spatafora J."/>
            <person name="Crous P."/>
            <person name="Grigoriev I."/>
        </authorList>
    </citation>
    <scope>NUCLEOTIDE SEQUENCE</scope>
    <source>
        <strain evidence="9">CBS 379.55</strain>
    </source>
</reference>
<dbReference type="GO" id="GO:0016592">
    <property type="term" value="C:mediator complex"/>
    <property type="evidence" value="ECO:0007669"/>
    <property type="project" value="InterPro"/>
</dbReference>
<keyword evidence="5 8" id="KW-0804">Transcription</keyword>
<comment type="similarity">
    <text evidence="2 8">Belongs to the Mediator complex subunit 18 family.</text>
</comment>